<keyword evidence="7" id="KW-0406">Ion transport</keyword>
<comment type="subcellular location">
    <subcellularLocation>
        <location evidence="1">Cell membrane</location>
        <topology evidence="1">Multi-pass membrane protein</topology>
    </subcellularLocation>
</comment>
<keyword evidence="2" id="KW-0813">Transport</keyword>
<feature type="transmembrane region" description="Helical" evidence="10">
    <location>
        <begin position="391"/>
        <end position="422"/>
    </location>
</feature>
<feature type="transmembrane region" description="Helical" evidence="10">
    <location>
        <begin position="191"/>
        <end position="213"/>
    </location>
</feature>
<dbReference type="InterPro" id="IPR050222">
    <property type="entry name" value="MATE_MdtK"/>
</dbReference>
<protein>
    <recommendedName>
        <fullName evidence="9">Multidrug-efflux transporter</fullName>
    </recommendedName>
</protein>
<dbReference type="GO" id="GO:0006811">
    <property type="term" value="P:monoatomic ion transport"/>
    <property type="evidence" value="ECO:0007669"/>
    <property type="project" value="UniProtKB-KW"/>
</dbReference>
<dbReference type="EMBL" id="JACHHG010000002">
    <property type="protein sequence ID" value="MBB6097067.1"/>
    <property type="molecule type" value="Genomic_DNA"/>
</dbReference>
<dbReference type="GO" id="GO:0015297">
    <property type="term" value="F:antiporter activity"/>
    <property type="evidence" value="ECO:0007669"/>
    <property type="project" value="UniProtKB-KW"/>
</dbReference>
<dbReference type="GO" id="GO:0005886">
    <property type="term" value="C:plasma membrane"/>
    <property type="evidence" value="ECO:0007669"/>
    <property type="project" value="UniProtKB-SubCell"/>
</dbReference>
<evidence type="ECO:0000256" key="3">
    <source>
        <dbReference type="ARBA" id="ARBA00022449"/>
    </source>
</evidence>
<feature type="transmembrane region" description="Helical" evidence="10">
    <location>
        <begin position="56"/>
        <end position="80"/>
    </location>
</feature>
<dbReference type="Pfam" id="PF01554">
    <property type="entry name" value="MatE"/>
    <property type="match status" value="2"/>
</dbReference>
<comment type="caution">
    <text evidence="11">The sequence shown here is derived from an EMBL/GenBank/DDBJ whole genome shotgun (WGS) entry which is preliminary data.</text>
</comment>
<organism evidence="11 12">
    <name type="scientific">Deinobacterium chartae</name>
    <dbReference type="NCBI Taxonomy" id="521158"/>
    <lineage>
        <taxon>Bacteria</taxon>
        <taxon>Thermotogati</taxon>
        <taxon>Deinococcota</taxon>
        <taxon>Deinococci</taxon>
        <taxon>Deinococcales</taxon>
        <taxon>Deinococcaceae</taxon>
        <taxon>Deinobacterium</taxon>
    </lineage>
</organism>
<gene>
    <name evidence="11" type="ORF">HNR42_000481</name>
</gene>
<feature type="transmembrane region" description="Helical" evidence="10">
    <location>
        <begin position="284"/>
        <end position="305"/>
    </location>
</feature>
<keyword evidence="8 10" id="KW-0472">Membrane</keyword>
<keyword evidence="6 10" id="KW-1133">Transmembrane helix</keyword>
<dbReference type="InterPro" id="IPR002528">
    <property type="entry name" value="MATE_fam"/>
</dbReference>
<evidence type="ECO:0000313" key="12">
    <source>
        <dbReference type="Proteomes" id="UP000569951"/>
    </source>
</evidence>
<reference evidence="11 12" key="1">
    <citation type="submission" date="2020-08" db="EMBL/GenBank/DDBJ databases">
        <title>Genomic Encyclopedia of Type Strains, Phase IV (KMG-IV): sequencing the most valuable type-strain genomes for metagenomic binning, comparative biology and taxonomic classification.</title>
        <authorList>
            <person name="Goeker M."/>
        </authorList>
    </citation>
    <scope>NUCLEOTIDE SEQUENCE [LARGE SCALE GENOMIC DNA]</scope>
    <source>
        <strain evidence="11 12">DSM 21458</strain>
    </source>
</reference>
<feature type="transmembrane region" description="Helical" evidence="10">
    <location>
        <begin position="353"/>
        <end position="370"/>
    </location>
</feature>
<proteinExistence type="predicted"/>
<evidence type="ECO:0000313" key="11">
    <source>
        <dbReference type="EMBL" id="MBB6097067.1"/>
    </source>
</evidence>
<accession>A0A841HUP0</accession>
<evidence type="ECO:0000256" key="1">
    <source>
        <dbReference type="ARBA" id="ARBA00004651"/>
    </source>
</evidence>
<evidence type="ECO:0000256" key="8">
    <source>
        <dbReference type="ARBA" id="ARBA00023136"/>
    </source>
</evidence>
<dbReference type="InterPro" id="IPR048279">
    <property type="entry name" value="MdtK-like"/>
</dbReference>
<feature type="transmembrane region" description="Helical" evidence="10">
    <location>
        <begin position="26"/>
        <end position="50"/>
    </location>
</feature>
<dbReference type="PIRSF" id="PIRSF006603">
    <property type="entry name" value="DinF"/>
    <property type="match status" value="1"/>
</dbReference>
<feature type="transmembrane region" description="Helical" evidence="10">
    <location>
        <begin position="166"/>
        <end position="185"/>
    </location>
</feature>
<evidence type="ECO:0000256" key="4">
    <source>
        <dbReference type="ARBA" id="ARBA00022475"/>
    </source>
</evidence>
<evidence type="ECO:0000256" key="9">
    <source>
        <dbReference type="ARBA" id="ARBA00031636"/>
    </source>
</evidence>
<keyword evidence="12" id="KW-1185">Reference proteome</keyword>
<dbReference type="RefSeq" id="WP_343058153.1">
    <property type="nucleotide sequence ID" value="NZ_JACHHG010000002.1"/>
</dbReference>
<keyword evidence="5 10" id="KW-0812">Transmembrane</keyword>
<dbReference type="PANTHER" id="PTHR43298">
    <property type="entry name" value="MULTIDRUG RESISTANCE PROTEIN NORM-RELATED"/>
    <property type="match status" value="1"/>
</dbReference>
<keyword evidence="4" id="KW-1003">Cell membrane</keyword>
<evidence type="ECO:0000256" key="2">
    <source>
        <dbReference type="ARBA" id="ARBA00022448"/>
    </source>
</evidence>
<feature type="transmembrane region" description="Helical" evidence="10">
    <location>
        <begin position="317"/>
        <end position="341"/>
    </location>
</feature>
<feature type="transmembrane region" description="Helical" evidence="10">
    <location>
        <begin position="133"/>
        <end position="154"/>
    </location>
</feature>
<sequence>MSQTAAPVSPYRDIARIAVPVSLEMVFQLALGFVDQVIVGVLGALAIASVGFANSITFIFVLVLSTLGSGAAILVARAHGAGSYSHVSRTSGAALVIGVLAALLVSLPIAVVAAPFLRAVGATPDIAAAGLQYFQISILALPLVVVGAVASGTLRSLGHPRTPMTVTLLAVLINTLFAWLLVFGVGPFPELGLVGAGWATLIAQAFKAAVLLVQLYGPRGLVRWALPLGYPEWRETSRKLLSLTAPLTVTELFWTVGTFLYTVFFTRLGVQELAGSQIVNALEGIFVVGSFGLMSAAMTLIGQAVGQGNAALARARAALILRMGLLTGVGFGLAYVATALFLPRFYPQVGQEVLTVAVWGILINGAFQAVKVRNMILGAGVLPSGGDGRGVILGDVISAFVVGLPAAYLLGFVLGFGAWGVFWARILEELAKVAIFTVRARKLRWEAVVSSPQALAEAA</sequence>
<evidence type="ECO:0000256" key="7">
    <source>
        <dbReference type="ARBA" id="ARBA00023065"/>
    </source>
</evidence>
<evidence type="ECO:0000256" key="5">
    <source>
        <dbReference type="ARBA" id="ARBA00022692"/>
    </source>
</evidence>
<feature type="transmembrane region" description="Helical" evidence="10">
    <location>
        <begin position="92"/>
        <end position="113"/>
    </location>
</feature>
<keyword evidence="3" id="KW-0050">Antiport</keyword>
<dbReference type="NCBIfam" id="TIGR00797">
    <property type="entry name" value="matE"/>
    <property type="match status" value="1"/>
</dbReference>
<evidence type="ECO:0000256" key="6">
    <source>
        <dbReference type="ARBA" id="ARBA00022989"/>
    </source>
</evidence>
<dbReference type="Proteomes" id="UP000569951">
    <property type="component" value="Unassembled WGS sequence"/>
</dbReference>
<dbReference type="GO" id="GO:0042910">
    <property type="term" value="F:xenobiotic transmembrane transporter activity"/>
    <property type="evidence" value="ECO:0007669"/>
    <property type="project" value="InterPro"/>
</dbReference>
<feature type="transmembrane region" description="Helical" evidence="10">
    <location>
        <begin position="240"/>
        <end position="264"/>
    </location>
</feature>
<dbReference type="PANTHER" id="PTHR43298:SF2">
    <property type="entry name" value="FMN_FAD EXPORTER YEEO-RELATED"/>
    <property type="match status" value="1"/>
</dbReference>
<dbReference type="AlphaFoldDB" id="A0A841HUP0"/>
<name>A0A841HUP0_9DEIO</name>
<evidence type="ECO:0000256" key="10">
    <source>
        <dbReference type="SAM" id="Phobius"/>
    </source>
</evidence>